<proteinExistence type="predicted"/>
<evidence type="ECO:0000313" key="3">
    <source>
        <dbReference type="Proteomes" id="UP000198427"/>
    </source>
</evidence>
<dbReference type="EMBL" id="FZNZ01000050">
    <property type="protein sequence ID" value="SNS14592.1"/>
    <property type="molecule type" value="Genomic_DNA"/>
</dbReference>
<dbReference type="AlphaFoldDB" id="A0AA94LM70"/>
<accession>A0AA94LM70</accession>
<keyword evidence="1" id="KW-1133">Transmembrane helix</keyword>
<organism evidence="2 3">
    <name type="scientific">Prevotella jejuni</name>
    <dbReference type="NCBI Taxonomy" id="1177574"/>
    <lineage>
        <taxon>Bacteria</taxon>
        <taxon>Pseudomonadati</taxon>
        <taxon>Bacteroidota</taxon>
        <taxon>Bacteroidia</taxon>
        <taxon>Bacteroidales</taxon>
        <taxon>Prevotellaceae</taxon>
        <taxon>Prevotella</taxon>
    </lineage>
</organism>
<evidence type="ECO:0000256" key="1">
    <source>
        <dbReference type="SAM" id="Phobius"/>
    </source>
</evidence>
<gene>
    <name evidence="2" type="ORF">SAMN06265364_1506</name>
</gene>
<feature type="transmembrane region" description="Helical" evidence="1">
    <location>
        <begin position="48"/>
        <end position="68"/>
    </location>
</feature>
<protein>
    <submittedName>
        <fullName evidence="2">Uncharacterized protein</fullName>
    </submittedName>
</protein>
<name>A0AA94LM70_9BACT</name>
<reference evidence="2 3" key="1">
    <citation type="submission" date="2017-06" db="EMBL/GenBank/DDBJ databases">
        <authorList>
            <person name="Varghese N."/>
            <person name="Submissions S."/>
        </authorList>
    </citation>
    <scope>NUCLEOTIDE SEQUENCE [LARGE SCALE GENOMIC DNA]</scope>
    <source>
        <strain evidence="2 3">DSM 26989</strain>
    </source>
</reference>
<keyword evidence="1" id="KW-0472">Membrane</keyword>
<keyword evidence="1" id="KW-0812">Transmembrane</keyword>
<sequence length="75" mass="8668">MIKVFSIDKNILSNDLLTISEASFLREVNTFINLTHKLEEQKSYLEKTVYAIPSALLGIFIGIYRLLLHFLKEPI</sequence>
<keyword evidence="3" id="KW-1185">Reference proteome</keyword>
<comment type="caution">
    <text evidence="2">The sequence shown here is derived from an EMBL/GenBank/DDBJ whole genome shotgun (WGS) entry which is preliminary data.</text>
</comment>
<dbReference type="Proteomes" id="UP000198427">
    <property type="component" value="Unassembled WGS sequence"/>
</dbReference>
<evidence type="ECO:0000313" key="2">
    <source>
        <dbReference type="EMBL" id="SNS14592.1"/>
    </source>
</evidence>